<dbReference type="EMBL" id="QGNA01000001">
    <property type="protein sequence ID" value="PWS38666.1"/>
    <property type="molecule type" value="Genomic_DNA"/>
</dbReference>
<evidence type="ECO:0000256" key="1">
    <source>
        <dbReference type="ARBA" id="ARBA00022801"/>
    </source>
</evidence>
<dbReference type="InterPro" id="IPR050300">
    <property type="entry name" value="GDXG_lipolytic_enzyme"/>
</dbReference>
<dbReference type="GO" id="GO:0016787">
    <property type="term" value="F:hydrolase activity"/>
    <property type="evidence" value="ECO:0007669"/>
    <property type="project" value="UniProtKB-KW"/>
</dbReference>
<evidence type="ECO:0000313" key="4">
    <source>
        <dbReference type="Proteomes" id="UP000245765"/>
    </source>
</evidence>
<reference evidence="4" key="1">
    <citation type="submission" date="2018-05" db="EMBL/GenBank/DDBJ databases">
        <authorList>
            <person name="Du Z."/>
            <person name="Wang X."/>
        </authorList>
    </citation>
    <scope>NUCLEOTIDE SEQUENCE [LARGE SCALE GENOMIC DNA]</scope>
    <source>
        <strain evidence="4">CQN31</strain>
    </source>
</reference>
<evidence type="ECO:0000313" key="3">
    <source>
        <dbReference type="EMBL" id="PWS38666.1"/>
    </source>
</evidence>
<protein>
    <submittedName>
        <fullName evidence="3">Alpha/beta hydrolase</fullName>
    </submittedName>
</protein>
<feature type="domain" description="BD-FAE-like" evidence="2">
    <location>
        <begin position="60"/>
        <end position="155"/>
    </location>
</feature>
<organism evidence="3 4">
    <name type="scientific">Falsiroseomonas bella</name>
    <dbReference type="NCBI Taxonomy" id="2184016"/>
    <lineage>
        <taxon>Bacteria</taxon>
        <taxon>Pseudomonadati</taxon>
        <taxon>Pseudomonadota</taxon>
        <taxon>Alphaproteobacteria</taxon>
        <taxon>Acetobacterales</taxon>
        <taxon>Roseomonadaceae</taxon>
        <taxon>Falsiroseomonas</taxon>
    </lineage>
</organism>
<name>A0A317FM41_9PROT</name>
<accession>A0A317FM41</accession>
<dbReference type="SUPFAM" id="SSF53474">
    <property type="entry name" value="alpha/beta-Hydrolases"/>
    <property type="match status" value="1"/>
</dbReference>
<proteinExistence type="predicted"/>
<dbReference type="InterPro" id="IPR029058">
    <property type="entry name" value="AB_hydrolase_fold"/>
</dbReference>
<evidence type="ECO:0000259" key="2">
    <source>
        <dbReference type="Pfam" id="PF20434"/>
    </source>
</evidence>
<keyword evidence="1 3" id="KW-0378">Hydrolase</keyword>
<comment type="caution">
    <text evidence="3">The sequence shown here is derived from an EMBL/GenBank/DDBJ whole genome shotgun (WGS) entry which is preliminary data.</text>
</comment>
<dbReference type="AlphaFoldDB" id="A0A317FM41"/>
<dbReference type="Gene3D" id="3.40.50.1820">
    <property type="entry name" value="alpha/beta hydrolase"/>
    <property type="match status" value="1"/>
</dbReference>
<dbReference type="PANTHER" id="PTHR48081">
    <property type="entry name" value="AB HYDROLASE SUPERFAMILY PROTEIN C4A8.06C"/>
    <property type="match status" value="1"/>
</dbReference>
<gene>
    <name evidence="3" type="ORF">DFH01_05200</name>
</gene>
<dbReference type="RefSeq" id="WP_109869287.1">
    <property type="nucleotide sequence ID" value="NZ_QGNA01000001.1"/>
</dbReference>
<sequence length="289" mass="30434">MAVWRHYGQAELDAQFTLDAIRDLDALFARRAEAAARARATLPHRAGLRYGAHPAETLDFYPAATPGPWPLLLFIHGGFWRSLDASGFAFVAEGFVGQGVAVAVLDYPLIPDVRLGAIVESCRRAVGWLHAQAASLGCDPAAIFVSGNSAGGHLVAELMDRAWPPAHGLPDEVIAGGCAISGLFELEPVRRSAQNATLGFTEQEAASLSPARRVGRGAPLLVSVGGAEAEEFLRQSRDFAAAWNAAGNRAELVIPAGADHITVVLDAFAVPGSGLNAAMMRLIREAQPG</sequence>
<dbReference type="InterPro" id="IPR049492">
    <property type="entry name" value="BD-FAE-like_dom"/>
</dbReference>
<dbReference type="Pfam" id="PF20434">
    <property type="entry name" value="BD-FAE"/>
    <property type="match status" value="1"/>
</dbReference>
<keyword evidence="4" id="KW-1185">Reference proteome</keyword>
<dbReference type="OrthoDB" id="9771666at2"/>
<dbReference type="PANTHER" id="PTHR48081:SF33">
    <property type="entry name" value="KYNURENINE FORMAMIDASE"/>
    <property type="match status" value="1"/>
</dbReference>
<dbReference type="Proteomes" id="UP000245765">
    <property type="component" value="Unassembled WGS sequence"/>
</dbReference>